<keyword evidence="1" id="KW-0472">Membrane</keyword>
<feature type="transmembrane region" description="Helical" evidence="1">
    <location>
        <begin position="60"/>
        <end position="79"/>
    </location>
</feature>
<keyword evidence="3" id="KW-1185">Reference proteome</keyword>
<reference evidence="2 3" key="1">
    <citation type="submission" date="2020-07" db="EMBL/GenBank/DDBJ databases">
        <title>Sequencing the genomes of 1000 actinobacteria strains.</title>
        <authorList>
            <person name="Klenk H.-P."/>
        </authorList>
    </citation>
    <scope>NUCLEOTIDE SEQUENCE [LARGE SCALE GENOMIC DNA]</scope>
    <source>
        <strain evidence="2 3">DSM 22083</strain>
    </source>
</reference>
<dbReference type="Proteomes" id="UP000569914">
    <property type="component" value="Unassembled WGS sequence"/>
</dbReference>
<accession>A0A7Y9LCF6</accession>
<feature type="transmembrane region" description="Helical" evidence="1">
    <location>
        <begin position="106"/>
        <end position="134"/>
    </location>
</feature>
<comment type="caution">
    <text evidence="2">The sequence shown here is derived from an EMBL/GenBank/DDBJ whole genome shotgun (WGS) entry which is preliminary data.</text>
</comment>
<feature type="transmembrane region" description="Helical" evidence="1">
    <location>
        <begin position="146"/>
        <end position="168"/>
    </location>
</feature>
<sequence>MITTIKGELTRLFSTRLPWVAAIVAVVCGGALTLVLGLIGPENATPPLPGLDTAEGVGTAVGLSGLVLFVPALIGTIAITGEYRHRTIGGTFLAAPRRGRVLGAKLVVYALFGLGYGCIAAASSGLAVLVAAAVRGVALGIGPGTLLIMLGQLTVAAAVYMVLGVAIGALARNQIVAIAVVLGYFYFLEYVLMIIPGLNAIYPVLPGGATSALINFTFLTDVITNEAGLGLPALLSPVGGALILLGYAAVSAAVAVLVPLRRDLS</sequence>
<gene>
    <name evidence="2" type="ORF">BKA15_004126</name>
</gene>
<proteinExistence type="predicted"/>
<evidence type="ECO:0000313" key="3">
    <source>
        <dbReference type="Proteomes" id="UP000569914"/>
    </source>
</evidence>
<feature type="transmembrane region" description="Helical" evidence="1">
    <location>
        <begin position="238"/>
        <end position="260"/>
    </location>
</feature>
<keyword evidence="1" id="KW-0812">Transmembrane</keyword>
<name>A0A7Y9LCF6_9ACTN</name>
<dbReference type="GO" id="GO:0005886">
    <property type="term" value="C:plasma membrane"/>
    <property type="evidence" value="ECO:0007669"/>
    <property type="project" value="UniProtKB-SubCell"/>
</dbReference>
<evidence type="ECO:0000256" key="1">
    <source>
        <dbReference type="SAM" id="Phobius"/>
    </source>
</evidence>
<dbReference type="EMBL" id="JACCBU010000001">
    <property type="protein sequence ID" value="NYE72797.1"/>
    <property type="molecule type" value="Genomic_DNA"/>
</dbReference>
<organism evidence="2 3">
    <name type="scientific">Microlunatus parietis</name>
    <dbReference type="NCBI Taxonomy" id="682979"/>
    <lineage>
        <taxon>Bacteria</taxon>
        <taxon>Bacillati</taxon>
        <taxon>Actinomycetota</taxon>
        <taxon>Actinomycetes</taxon>
        <taxon>Propionibacteriales</taxon>
        <taxon>Propionibacteriaceae</taxon>
        <taxon>Microlunatus</taxon>
    </lineage>
</organism>
<evidence type="ECO:0000313" key="2">
    <source>
        <dbReference type="EMBL" id="NYE72797.1"/>
    </source>
</evidence>
<protein>
    <submittedName>
        <fullName evidence="2">ABC-type transport system involved in multi-copper enzyme maturation permease subunit</fullName>
    </submittedName>
</protein>
<dbReference type="GO" id="GO:0140359">
    <property type="term" value="F:ABC-type transporter activity"/>
    <property type="evidence" value="ECO:0007669"/>
    <property type="project" value="InterPro"/>
</dbReference>
<dbReference type="RefSeq" id="WP_179753840.1">
    <property type="nucleotide sequence ID" value="NZ_JACCBU010000001.1"/>
</dbReference>
<dbReference type="AlphaFoldDB" id="A0A7Y9LCF6"/>
<keyword evidence="1" id="KW-1133">Transmembrane helix</keyword>
<feature type="transmembrane region" description="Helical" evidence="1">
    <location>
        <begin position="20"/>
        <end position="40"/>
    </location>
</feature>
<feature type="transmembrane region" description="Helical" evidence="1">
    <location>
        <begin position="175"/>
        <end position="195"/>
    </location>
</feature>